<evidence type="ECO:0000313" key="4">
    <source>
        <dbReference type="EMBL" id="RAO29523.1"/>
    </source>
</evidence>
<dbReference type="InterPro" id="IPR018392">
    <property type="entry name" value="LysM"/>
</dbReference>
<feature type="compositionally biased region" description="Gly residues" evidence="1">
    <location>
        <begin position="383"/>
        <end position="405"/>
    </location>
</feature>
<name>A0A328NLJ1_9ACTN</name>
<keyword evidence="2" id="KW-0812">Transmembrane</keyword>
<reference evidence="4 5" key="1">
    <citation type="submission" date="2018-03" db="EMBL/GenBank/DDBJ databases">
        <title>Defining the species Micromonospora saelicesensis and Micromonospora noduli under the framework of genomics.</title>
        <authorList>
            <person name="Riesco R."/>
            <person name="Trujillo M.E."/>
        </authorList>
    </citation>
    <scope>NUCLEOTIDE SEQUENCE [LARGE SCALE GENOMIC DNA]</scope>
    <source>
        <strain evidence="4 5">PSN13</strain>
    </source>
</reference>
<dbReference type="PROSITE" id="PS51782">
    <property type="entry name" value="LYSM"/>
    <property type="match status" value="1"/>
</dbReference>
<feature type="compositionally biased region" description="Gly residues" evidence="1">
    <location>
        <begin position="365"/>
        <end position="376"/>
    </location>
</feature>
<feature type="region of interest" description="Disordered" evidence="1">
    <location>
        <begin position="341"/>
        <end position="406"/>
    </location>
</feature>
<dbReference type="EMBL" id="PYAG01000033">
    <property type="protein sequence ID" value="RAO29523.1"/>
    <property type="molecule type" value="Genomic_DNA"/>
</dbReference>
<feature type="compositionally biased region" description="Gly residues" evidence="1">
    <location>
        <begin position="524"/>
        <end position="538"/>
    </location>
</feature>
<evidence type="ECO:0000259" key="3">
    <source>
        <dbReference type="PROSITE" id="PS51782"/>
    </source>
</evidence>
<feature type="transmembrane region" description="Helical" evidence="2">
    <location>
        <begin position="111"/>
        <end position="136"/>
    </location>
</feature>
<gene>
    <name evidence="4" type="ORF">PSN13_04720</name>
</gene>
<dbReference type="CDD" id="cd00118">
    <property type="entry name" value="LysM"/>
    <property type="match status" value="1"/>
</dbReference>
<feature type="compositionally biased region" description="Low complexity" evidence="1">
    <location>
        <begin position="344"/>
        <end position="364"/>
    </location>
</feature>
<evidence type="ECO:0000256" key="1">
    <source>
        <dbReference type="SAM" id="MobiDB-lite"/>
    </source>
</evidence>
<feature type="compositionally biased region" description="Low complexity" evidence="1">
    <location>
        <begin position="467"/>
        <end position="481"/>
    </location>
</feature>
<keyword evidence="2" id="KW-0472">Membrane</keyword>
<dbReference type="InterPro" id="IPR036779">
    <property type="entry name" value="LysM_dom_sf"/>
</dbReference>
<dbReference type="Proteomes" id="UP000249419">
    <property type="component" value="Unassembled WGS sequence"/>
</dbReference>
<organism evidence="4 5">
    <name type="scientific">Micromonospora saelicesensis</name>
    <dbReference type="NCBI Taxonomy" id="285676"/>
    <lineage>
        <taxon>Bacteria</taxon>
        <taxon>Bacillati</taxon>
        <taxon>Actinomycetota</taxon>
        <taxon>Actinomycetes</taxon>
        <taxon>Micromonosporales</taxon>
        <taxon>Micromonosporaceae</taxon>
        <taxon>Micromonospora</taxon>
    </lineage>
</organism>
<feature type="region of interest" description="Disordered" evidence="1">
    <location>
        <begin position="505"/>
        <end position="554"/>
    </location>
</feature>
<sequence length="554" mass="53628">MPVSGGSVVRRTGRILTGIGALAVLLVLLVGAPIALLAFAGNPLPDHLPTISEVGTALTSRDDGQLFLRALAVAGWFGWATFAFSVLVELGAQTLRRPAPKLPGMGRQQKAAAALVGSVALILVASPAAASAAAVYGTPVYASPSATAVTTLAAPTRAATTPDTAAPVARGGLLGMAGTGLAAPGASVANDEAAPVYRVARGDYLGEVAERYLDEFGDYRQLAKLNKLDDPDRIRPGQLLRLPTEAADQGARQHATGRLVDRPAAQKPPAPRPTPERTVPPRVAPAPPSGTESAGQPPAMTVGAARAGAADRVNRPLAVSAVLAVASIVGAQIGAVLGLRRRPATAGAAPRLAASSRTSRAGAGQSRGAGQGGGAGRSSDGAGRSGGAGQGSSGAGRRGSGGAAGSGAAWAASRAAAAIEAPATPGGAAPGGNDFAPRGDGMTSTGSGAEPTGSGPAPTGSRAAPTGSGMAPMGSGAAPAGSGMAFPGSTAFPGSGMALSGGTAPGGGMGTAGPGSWSDYHGWAGAGGEGGLFDGGHGLDSVPDGPPVGRHRRT</sequence>
<accession>A0A328NLJ1</accession>
<protein>
    <submittedName>
        <fullName evidence="4">5'-nucleotidase</fullName>
    </submittedName>
</protein>
<dbReference type="Pfam" id="PF01476">
    <property type="entry name" value="LysM"/>
    <property type="match status" value="1"/>
</dbReference>
<feature type="region of interest" description="Disordered" evidence="1">
    <location>
        <begin position="242"/>
        <end position="299"/>
    </location>
</feature>
<proteinExistence type="predicted"/>
<evidence type="ECO:0000256" key="2">
    <source>
        <dbReference type="SAM" id="Phobius"/>
    </source>
</evidence>
<dbReference type="Gene3D" id="3.10.350.10">
    <property type="entry name" value="LysM domain"/>
    <property type="match status" value="1"/>
</dbReference>
<feature type="transmembrane region" description="Helical" evidence="2">
    <location>
        <begin position="15"/>
        <end position="40"/>
    </location>
</feature>
<dbReference type="SUPFAM" id="SSF54106">
    <property type="entry name" value="LysM domain"/>
    <property type="match status" value="1"/>
</dbReference>
<feature type="transmembrane region" description="Helical" evidence="2">
    <location>
        <begin position="66"/>
        <end position="90"/>
    </location>
</feature>
<feature type="domain" description="LysM" evidence="3">
    <location>
        <begin position="195"/>
        <end position="242"/>
    </location>
</feature>
<comment type="caution">
    <text evidence="4">The sequence shown here is derived from an EMBL/GenBank/DDBJ whole genome shotgun (WGS) entry which is preliminary data.</text>
</comment>
<evidence type="ECO:0000313" key="5">
    <source>
        <dbReference type="Proteomes" id="UP000249419"/>
    </source>
</evidence>
<dbReference type="AlphaFoldDB" id="A0A328NLJ1"/>
<feature type="region of interest" description="Disordered" evidence="1">
    <location>
        <begin position="422"/>
        <end position="481"/>
    </location>
</feature>
<keyword evidence="2" id="KW-1133">Transmembrane helix</keyword>